<dbReference type="InterPro" id="IPR038740">
    <property type="entry name" value="BioF2-like_GNAT_dom"/>
</dbReference>
<evidence type="ECO:0000313" key="2">
    <source>
        <dbReference type="EMBL" id="SEA86547.1"/>
    </source>
</evidence>
<dbReference type="EMBL" id="FNRF01000006">
    <property type="protein sequence ID" value="SEA86547.1"/>
    <property type="molecule type" value="Genomic_DNA"/>
</dbReference>
<evidence type="ECO:0000259" key="1">
    <source>
        <dbReference type="Pfam" id="PF13480"/>
    </source>
</evidence>
<proteinExistence type="predicted"/>
<reference evidence="2 3" key="1">
    <citation type="submission" date="2016-10" db="EMBL/GenBank/DDBJ databases">
        <authorList>
            <person name="de Groot N.N."/>
        </authorList>
    </citation>
    <scope>NUCLEOTIDE SEQUENCE [LARGE SCALE GENOMIC DNA]</scope>
    <source>
        <strain evidence="2 3">D31d</strain>
    </source>
</reference>
<dbReference type="Pfam" id="PF13480">
    <property type="entry name" value="Acetyltransf_6"/>
    <property type="match status" value="1"/>
</dbReference>
<accession>A0A1H4ENS0</accession>
<dbReference type="Proteomes" id="UP000182257">
    <property type="component" value="Unassembled WGS sequence"/>
</dbReference>
<dbReference type="GO" id="GO:0016740">
    <property type="term" value="F:transferase activity"/>
    <property type="evidence" value="ECO:0007669"/>
    <property type="project" value="UniProtKB-KW"/>
</dbReference>
<organism evidence="2 3">
    <name type="scientific">Xylanibacter ruminicola</name>
    <name type="common">Prevotella ruminicola</name>
    <dbReference type="NCBI Taxonomy" id="839"/>
    <lineage>
        <taxon>Bacteria</taxon>
        <taxon>Pseudomonadati</taxon>
        <taxon>Bacteroidota</taxon>
        <taxon>Bacteroidia</taxon>
        <taxon>Bacteroidales</taxon>
        <taxon>Prevotellaceae</taxon>
        <taxon>Xylanibacter</taxon>
    </lineage>
</organism>
<dbReference type="AlphaFoldDB" id="A0A1H4ENS0"/>
<evidence type="ECO:0000313" key="3">
    <source>
        <dbReference type="Proteomes" id="UP000182257"/>
    </source>
</evidence>
<keyword evidence="2" id="KW-0808">Transferase</keyword>
<feature type="domain" description="BioF2-like acetyltransferase" evidence="1">
    <location>
        <begin position="154"/>
        <end position="279"/>
    </location>
</feature>
<protein>
    <submittedName>
        <fullName evidence="2">Acetyltransferase (GNAT) domain-containing protein</fullName>
    </submittedName>
</protein>
<gene>
    <name evidence="2" type="ORF">SAMN05216462_2858</name>
</gene>
<dbReference type="OrthoDB" id="9808687at2"/>
<dbReference type="RefSeq" id="WP_074762088.1">
    <property type="nucleotide sequence ID" value="NZ_FNRF01000006.1"/>
</dbReference>
<dbReference type="InterPro" id="IPR016181">
    <property type="entry name" value="Acyl_CoA_acyltransferase"/>
</dbReference>
<dbReference type="Gene3D" id="3.40.630.30">
    <property type="match status" value="1"/>
</dbReference>
<name>A0A1H4ENS0_XYLRU</name>
<sequence>MFEIKRYTPDLADEWNQFVATSKNGTFLFDRNYMDYHADRFTDFSLMIYRRGKLYALLPGNVDGDTFYSHQGLTYGGLLMNGKATAADVVEIFKLLAEKWRSMGLKKVVYKPVPWIYHEQPSEEDLYAIVEVFDVRITRSLSTTISREQPNTWYRIRKSGAEKALQAGVVIEETEDYQPFWKILSANLQERYSLKPVHTLDEIMLLHERFPEQIRLFVAKEDCETIGGCVLYLTNQVVHSQYIAANPRGRELHALDGLFEQVISLSFCNHRFFDFGISTENQGTYLNKQLIYQKEGFGGRGICYDWYKWSL</sequence>
<dbReference type="SUPFAM" id="SSF55729">
    <property type="entry name" value="Acyl-CoA N-acyltransferases (Nat)"/>
    <property type="match status" value="1"/>
</dbReference>